<feature type="domain" description="NodB homology" evidence="3">
    <location>
        <begin position="117"/>
        <end position="274"/>
    </location>
</feature>
<comment type="caution">
    <text evidence="4">The sequence shown here is derived from an EMBL/GenBank/DDBJ whole genome shotgun (WGS) entry which is preliminary data.</text>
</comment>
<dbReference type="AlphaFoldDB" id="A0A2H0W4S9"/>
<dbReference type="Gene3D" id="3.20.20.370">
    <property type="entry name" value="Glycoside hydrolase/deacetylase"/>
    <property type="match status" value="1"/>
</dbReference>
<organism evidence="4 5">
    <name type="scientific">Candidatus Buchananbacteria bacterium CG10_big_fil_rev_8_21_14_0_10_33_19</name>
    <dbReference type="NCBI Taxonomy" id="1974525"/>
    <lineage>
        <taxon>Bacteria</taxon>
        <taxon>Candidatus Buchananiibacteriota</taxon>
    </lineage>
</organism>
<dbReference type="GO" id="GO:0005576">
    <property type="term" value="C:extracellular region"/>
    <property type="evidence" value="ECO:0007669"/>
    <property type="project" value="UniProtKB-SubCell"/>
</dbReference>
<gene>
    <name evidence="4" type="ORF">COT80_02200</name>
</gene>
<accession>A0A2H0W4S9</accession>
<dbReference type="PANTHER" id="PTHR34216:SF3">
    <property type="entry name" value="POLY-BETA-1,6-N-ACETYL-D-GLUCOSAMINE N-DEACETYLASE"/>
    <property type="match status" value="1"/>
</dbReference>
<name>A0A2H0W4S9_9BACT</name>
<sequence>MNIKLIIVLIFSTLFLSGCYNSQKSSPLVAAEDINTEKPATATLEIDLEKLEATVPILIYHHIREIQSNDSQDARTFIVIPENFEKQLKYLADNNFTTIYFDDLVNYFKGISNLPEKPIIITFDDGTTNQYNNAFPFLQKYNLVATFYLFTNPIDINDNYLNSVQIKEMSNEGMAFGSHGWYHLYLDKEKDDAVLNKEIISSKQKLEKILNQEVTTFAYPFGSYLPETIDRLKAAGYTTARGIVNGQDHTSSDLFKLNGYFITNDFQRFKNIVN</sequence>
<protein>
    <submittedName>
        <fullName evidence="4">Polysaccharide deacetylase</fullName>
    </submittedName>
</protein>
<evidence type="ECO:0000256" key="2">
    <source>
        <dbReference type="ARBA" id="ARBA00022729"/>
    </source>
</evidence>
<evidence type="ECO:0000313" key="5">
    <source>
        <dbReference type="Proteomes" id="UP000229056"/>
    </source>
</evidence>
<dbReference type="Pfam" id="PF01522">
    <property type="entry name" value="Polysacc_deac_1"/>
    <property type="match status" value="1"/>
</dbReference>
<dbReference type="PROSITE" id="PS51257">
    <property type="entry name" value="PROKAR_LIPOPROTEIN"/>
    <property type="match status" value="1"/>
</dbReference>
<dbReference type="SUPFAM" id="SSF88713">
    <property type="entry name" value="Glycoside hydrolase/deacetylase"/>
    <property type="match status" value="1"/>
</dbReference>
<dbReference type="GO" id="GO:0005975">
    <property type="term" value="P:carbohydrate metabolic process"/>
    <property type="evidence" value="ECO:0007669"/>
    <property type="project" value="InterPro"/>
</dbReference>
<dbReference type="Proteomes" id="UP000229056">
    <property type="component" value="Unassembled WGS sequence"/>
</dbReference>
<proteinExistence type="predicted"/>
<dbReference type="GO" id="GO:0016810">
    <property type="term" value="F:hydrolase activity, acting on carbon-nitrogen (but not peptide) bonds"/>
    <property type="evidence" value="ECO:0007669"/>
    <property type="project" value="InterPro"/>
</dbReference>
<dbReference type="EMBL" id="PEZY01000005">
    <property type="protein sequence ID" value="PIS06356.1"/>
    <property type="molecule type" value="Genomic_DNA"/>
</dbReference>
<dbReference type="InterPro" id="IPR002509">
    <property type="entry name" value="NODB_dom"/>
</dbReference>
<dbReference type="PROSITE" id="PS51677">
    <property type="entry name" value="NODB"/>
    <property type="match status" value="1"/>
</dbReference>
<evidence type="ECO:0000256" key="1">
    <source>
        <dbReference type="ARBA" id="ARBA00004613"/>
    </source>
</evidence>
<dbReference type="PANTHER" id="PTHR34216">
    <property type="match status" value="1"/>
</dbReference>
<dbReference type="InterPro" id="IPR051398">
    <property type="entry name" value="Polysacch_Deacetylase"/>
</dbReference>
<evidence type="ECO:0000259" key="3">
    <source>
        <dbReference type="PROSITE" id="PS51677"/>
    </source>
</evidence>
<comment type="subcellular location">
    <subcellularLocation>
        <location evidence="1">Secreted</location>
    </subcellularLocation>
</comment>
<evidence type="ECO:0000313" key="4">
    <source>
        <dbReference type="EMBL" id="PIS06356.1"/>
    </source>
</evidence>
<dbReference type="InterPro" id="IPR011330">
    <property type="entry name" value="Glyco_hydro/deAcase_b/a-brl"/>
</dbReference>
<dbReference type="CDD" id="cd10918">
    <property type="entry name" value="CE4_NodB_like_5s_6s"/>
    <property type="match status" value="1"/>
</dbReference>
<reference evidence="5" key="1">
    <citation type="submission" date="2017-09" db="EMBL/GenBank/DDBJ databases">
        <title>Depth-based differentiation of microbial function through sediment-hosted aquifers and enrichment of novel symbionts in the deep terrestrial subsurface.</title>
        <authorList>
            <person name="Probst A.J."/>
            <person name="Ladd B."/>
            <person name="Jarett J.K."/>
            <person name="Geller-Mcgrath D.E."/>
            <person name="Sieber C.M.K."/>
            <person name="Emerson J.B."/>
            <person name="Anantharaman K."/>
            <person name="Thomas B.C."/>
            <person name="Malmstrom R."/>
            <person name="Stieglmeier M."/>
            <person name="Klingl A."/>
            <person name="Woyke T."/>
            <person name="Ryan C.M."/>
            <person name="Banfield J.F."/>
        </authorList>
    </citation>
    <scope>NUCLEOTIDE SEQUENCE [LARGE SCALE GENOMIC DNA]</scope>
</reference>
<keyword evidence="2" id="KW-0732">Signal</keyword>